<dbReference type="Gene3D" id="3.30.420.10">
    <property type="entry name" value="Ribonuclease H-like superfamily/Ribonuclease H"/>
    <property type="match status" value="1"/>
</dbReference>
<dbReference type="InterPro" id="IPR052709">
    <property type="entry name" value="Transposase-MT_Hybrid"/>
</dbReference>
<dbReference type="InterPro" id="IPR036397">
    <property type="entry name" value="RNaseH_sf"/>
</dbReference>
<dbReference type="PANTHER" id="PTHR46060">
    <property type="entry name" value="MARINER MOS1 TRANSPOSASE-LIKE PROTEIN"/>
    <property type="match status" value="1"/>
</dbReference>
<gene>
    <name evidence="1" type="ORF">ANN_22730</name>
</gene>
<dbReference type="EMBL" id="JAJSOF020000025">
    <property type="protein sequence ID" value="KAJ4434182.1"/>
    <property type="molecule type" value="Genomic_DNA"/>
</dbReference>
<dbReference type="Proteomes" id="UP001148838">
    <property type="component" value="Unassembled WGS sequence"/>
</dbReference>
<protein>
    <submittedName>
        <fullName evidence="1">Uncharacterized protein</fullName>
    </submittedName>
</protein>
<evidence type="ECO:0000313" key="1">
    <source>
        <dbReference type="EMBL" id="KAJ4434182.1"/>
    </source>
</evidence>
<name>A0ABQ8SKI5_PERAM</name>
<accession>A0ABQ8SKI5</accession>
<reference evidence="1 2" key="1">
    <citation type="journal article" date="2022" name="Allergy">
        <title>Genome assembly and annotation of Periplaneta americana reveal a comprehensive cockroach allergen profile.</title>
        <authorList>
            <person name="Wang L."/>
            <person name="Xiong Q."/>
            <person name="Saelim N."/>
            <person name="Wang L."/>
            <person name="Nong W."/>
            <person name="Wan A.T."/>
            <person name="Shi M."/>
            <person name="Liu X."/>
            <person name="Cao Q."/>
            <person name="Hui J.H.L."/>
            <person name="Sookrung N."/>
            <person name="Leung T.F."/>
            <person name="Tungtrongchitr A."/>
            <person name="Tsui S.K.W."/>
        </authorList>
    </citation>
    <scope>NUCLEOTIDE SEQUENCE [LARGE SCALE GENOMIC DNA]</scope>
    <source>
        <strain evidence="1">PWHHKU_190912</strain>
    </source>
</reference>
<comment type="caution">
    <text evidence="1">The sequence shown here is derived from an EMBL/GenBank/DDBJ whole genome shotgun (WGS) entry which is preliminary data.</text>
</comment>
<organism evidence="1 2">
    <name type="scientific">Periplaneta americana</name>
    <name type="common">American cockroach</name>
    <name type="synonym">Blatta americana</name>
    <dbReference type="NCBI Taxonomy" id="6978"/>
    <lineage>
        <taxon>Eukaryota</taxon>
        <taxon>Metazoa</taxon>
        <taxon>Ecdysozoa</taxon>
        <taxon>Arthropoda</taxon>
        <taxon>Hexapoda</taxon>
        <taxon>Insecta</taxon>
        <taxon>Pterygota</taxon>
        <taxon>Neoptera</taxon>
        <taxon>Polyneoptera</taxon>
        <taxon>Dictyoptera</taxon>
        <taxon>Blattodea</taxon>
        <taxon>Blattoidea</taxon>
        <taxon>Blattidae</taxon>
        <taxon>Blattinae</taxon>
        <taxon>Periplaneta</taxon>
    </lineage>
</organism>
<proteinExistence type="predicted"/>
<dbReference type="PANTHER" id="PTHR46060:SF3">
    <property type="entry name" value="PROTEIN GVQW3"/>
    <property type="match status" value="1"/>
</dbReference>
<sequence>MVNRIHVWGRSWPFSGDICITKFIIDNACTMDTAVNAVPVLQSIEVALDACDDPMSCHLISLCLVLVVQHFLISSEHVADDRQSEDMMRISSGKALRASSQQSILRDSLLICNYNVTAETDKVKSEGGDMTSKFYRKSKMWTRVSACALHSILLTFMKRARTTLKDCRRYKKPHEAQGATARMERSRLECRYRPRFASLFRCQFQSQFSSIPHNVLHAAVLSASLARVMKDLMPQLANIPSEVFVDNAMSRARVFIWHKRFSEGRQEVEDDERPGLSVTSRPEANVQKINEIEHSGDRRPINDELNMTKVCAKLVPKNLIQEQKDSWKNVCSDIMKRLTEEADLLTHVITVDRHIPVLEHSPYSPDLAPYDFHLFSKVKSALKGTHFQSVEEEIPFPLTSRYKKRSKRLSVGLPSSCSVPAGLNAPFPFIESDGSCIAFPLLC</sequence>
<keyword evidence="2" id="KW-1185">Reference proteome</keyword>
<evidence type="ECO:0000313" key="2">
    <source>
        <dbReference type="Proteomes" id="UP001148838"/>
    </source>
</evidence>